<proteinExistence type="inferred from homology"/>
<evidence type="ECO:0000256" key="2">
    <source>
        <dbReference type="ARBA" id="ARBA00006937"/>
    </source>
</evidence>
<dbReference type="Pfam" id="PF07894">
    <property type="entry name" value="SACK1"/>
    <property type="match status" value="1"/>
</dbReference>
<sequence length="459" mass="51292">MLASRLEEVKNPWRQGSTLELSHNEAARLATDALLEHGEKDYRRVLAEEREVTFLSPLEIRYITQNAAKACSDANGTGPNDRDFGDGDAVSELTSGTYFPMMSDEEPPMLELGWPEPPSRYGPSETQIYFQRDKSHNVKDLIRSLINKAKKVIALVMDVFTDVDLLCDLMEASNKRKVPVYILLDEKNLSSFTDMCSALDIQNSIRSVCGDTYCTKSGKKFTGQVLEKFMIIDCEEVIAGSYSFTWLSSQVHSNMVMHFSGRITDSFDREFRCLYADSQVVDCFFNPEDEGMPYYPAYQAIVTCQWCGQSQPCSERPSAVYQPIGIEWNKPSAVDMMRSNIGGASSKFQALGLYEHKPTLFHNSGYVPTNPNTNLNSKTPTPSPVQDPKLNSKHRSSSNSFLTNCQTSFCHPPTKIKTTTIIAGLPLPSALHHGVAQTFPRLSQRASRAPLPLHHRASS</sequence>
<evidence type="ECO:0000313" key="6">
    <source>
        <dbReference type="Ensembl" id="ENSNMLP00000037655.1"/>
    </source>
</evidence>
<evidence type="ECO:0000259" key="5">
    <source>
        <dbReference type="Pfam" id="PF07894"/>
    </source>
</evidence>
<reference evidence="6" key="1">
    <citation type="submission" date="2025-08" db="UniProtKB">
        <authorList>
            <consortium name="Ensembl"/>
        </authorList>
    </citation>
    <scope>IDENTIFICATION</scope>
</reference>
<dbReference type="GO" id="GO:0019901">
    <property type="term" value="F:protein kinase binding"/>
    <property type="evidence" value="ECO:0007669"/>
    <property type="project" value="TreeGrafter"/>
</dbReference>
<dbReference type="GO" id="GO:0007165">
    <property type="term" value="P:signal transduction"/>
    <property type="evidence" value="ECO:0007669"/>
    <property type="project" value="TreeGrafter"/>
</dbReference>
<evidence type="ECO:0000313" key="7">
    <source>
        <dbReference type="Proteomes" id="UP000694523"/>
    </source>
</evidence>
<dbReference type="PANTHER" id="PTHR16181:SF29">
    <property type="entry name" value="PROTEIN FAM83A-RELATED"/>
    <property type="match status" value="1"/>
</dbReference>
<evidence type="ECO:0000256" key="1">
    <source>
        <dbReference type="ARBA" id="ARBA00004496"/>
    </source>
</evidence>
<accession>A0A8C6UJT0</accession>
<dbReference type="Proteomes" id="UP000694523">
    <property type="component" value="Unplaced"/>
</dbReference>
<keyword evidence="3" id="KW-0963">Cytoplasm</keyword>
<dbReference type="SUPFAM" id="SSF56024">
    <property type="entry name" value="Phospholipase D/nuclease"/>
    <property type="match status" value="1"/>
</dbReference>
<dbReference type="Ensembl" id="ENSNMLT00000041939.1">
    <property type="protein sequence ID" value="ENSNMLP00000037655.1"/>
    <property type="gene ID" value="ENSNMLG00000023304.1"/>
</dbReference>
<dbReference type="AlphaFoldDB" id="A0A8C6UJT0"/>
<organism evidence="6 7">
    <name type="scientific">Neogobius melanostomus</name>
    <name type="common">round goby</name>
    <dbReference type="NCBI Taxonomy" id="47308"/>
    <lineage>
        <taxon>Eukaryota</taxon>
        <taxon>Metazoa</taxon>
        <taxon>Chordata</taxon>
        <taxon>Craniata</taxon>
        <taxon>Vertebrata</taxon>
        <taxon>Euteleostomi</taxon>
        <taxon>Actinopterygii</taxon>
        <taxon>Neopterygii</taxon>
        <taxon>Teleostei</taxon>
        <taxon>Neoteleostei</taxon>
        <taxon>Acanthomorphata</taxon>
        <taxon>Gobiaria</taxon>
        <taxon>Gobiiformes</taxon>
        <taxon>Gobioidei</taxon>
        <taxon>Gobiidae</taxon>
        <taxon>Benthophilinae</taxon>
        <taxon>Neogobiini</taxon>
        <taxon>Neogobius</taxon>
    </lineage>
</organism>
<comment type="subcellular location">
    <subcellularLocation>
        <location evidence="1">Cytoplasm</location>
    </subcellularLocation>
</comment>
<feature type="region of interest" description="Disordered" evidence="4">
    <location>
        <begin position="365"/>
        <end position="399"/>
    </location>
</feature>
<feature type="compositionally biased region" description="Polar residues" evidence="4">
    <location>
        <begin position="366"/>
        <end position="380"/>
    </location>
</feature>
<evidence type="ECO:0000256" key="4">
    <source>
        <dbReference type="SAM" id="MobiDB-lite"/>
    </source>
</evidence>
<comment type="similarity">
    <text evidence="2">Belongs to the FAM83 family.</text>
</comment>
<dbReference type="InterPro" id="IPR012461">
    <property type="entry name" value="SACK1"/>
</dbReference>
<reference evidence="6" key="2">
    <citation type="submission" date="2025-09" db="UniProtKB">
        <authorList>
            <consortium name="Ensembl"/>
        </authorList>
    </citation>
    <scope>IDENTIFICATION</scope>
</reference>
<protein>
    <submittedName>
        <fullName evidence="6">Family with sequence similarity 83 member C</fullName>
    </submittedName>
</protein>
<dbReference type="InterPro" id="IPR050944">
    <property type="entry name" value="FAM83"/>
</dbReference>
<name>A0A8C6UJT0_9GOBI</name>
<dbReference type="GO" id="GO:0005737">
    <property type="term" value="C:cytoplasm"/>
    <property type="evidence" value="ECO:0007669"/>
    <property type="project" value="UniProtKB-SubCell"/>
</dbReference>
<evidence type="ECO:0000256" key="3">
    <source>
        <dbReference type="ARBA" id="ARBA00022490"/>
    </source>
</evidence>
<feature type="domain" description="Scaffolding anchor of CK1" evidence="5">
    <location>
        <begin position="12"/>
        <end position="279"/>
    </location>
</feature>
<keyword evidence="7" id="KW-1185">Reference proteome</keyword>
<dbReference type="FunFam" id="3.30.870.10:FF:000004">
    <property type="entry name" value="protein FAM83H isoform X2"/>
    <property type="match status" value="1"/>
</dbReference>
<dbReference type="PANTHER" id="PTHR16181">
    <property type="entry name" value="PROTEIN FAM83A-RELATED"/>
    <property type="match status" value="1"/>
</dbReference>
<dbReference type="Gene3D" id="3.30.870.10">
    <property type="entry name" value="Endonuclease Chain A"/>
    <property type="match status" value="1"/>
</dbReference>